<evidence type="ECO:0000256" key="4">
    <source>
        <dbReference type="ARBA" id="ARBA00022679"/>
    </source>
</evidence>
<feature type="domain" description="RRM" evidence="17">
    <location>
        <begin position="222"/>
        <end position="302"/>
    </location>
</feature>
<reference evidence="21 22" key="1">
    <citation type="submission" date="2024-03" db="EMBL/GenBank/DDBJ databases">
        <title>The Acrasis kona genome and developmental transcriptomes reveal deep origins of eukaryotic multicellular pathways.</title>
        <authorList>
            <person name="Sheikh S."/>
            <person name="Fu C.-J."/>
            <person name="Brown M.W."/>
            <person name="Baldauf S.L."/>
        </authorList>
    </citation>
    <scope>NUCLEOTIDE SEQUENCE [LARGE SCALE GENOMIC DNA]</scope>
    <source>
        <strain evidence="21 22">ATCC MYA-3509</strain>
    </source>
</reference>
<feature type="region of interest" description="Disordered" evidence="16">
    <location>
        <begin position="642"/>
        <end position="692"/>
    </location>
</feature>
<evidence type="ECO:0000256" key="11">
    <source>
        <dbReference type="ARBA" id="ARBA00047571"/>
    </source>
</evidence>
<accession>A0AAW2ZI86</accession>
<dbReference type="PROSITE" id="PS50103">
    <property type="entry name" value="ZF_C3H1"/>
    <property type="match status" value="1"/>
</dbReference>
<gene>
    <name evidence="21" type="ORF">AKO1_010441</name>
</gene>
<evidence type="ECO:0000256" key="3">
    <source>
        <dbReference type="ARBA" id="ARBA00022603"/>
    </source>
</evidence>
<evidence type="ECO:0000259" key="20">
    <source>
        <dbReference type="PROSITE" id="PS50868"/>
    </source>
</evidence>
<feature type="compositionally biased region" description="Low complexity" evidence="16">
    <location>
        <begin position="336"/>
        <end position="365"/>
    </location>
</feature>
<dbReference type="InterPro" id="IPR001214">
    <property type="entry name" value="SET_dom"/>
</dbReference>
<feature type="region of interest" description="Disordered" evidence="16">
    <location>
        <begin position="322"/>
        <end position="411"/>
    </location>
</feature>
<keyword evidence="10" id="KW-0539">Nucleus</keyword>
<dbReference type="InterPro" id="IPR003616">
    <property type="entry name" value="Post-SET_dom"/>
</dbReference>
<feature type="compositionally biased region" description="Basic residues" evidence="16">
    <location>
        <begin position="366"/>
        <end position="380"/>
    </location>
</feature>
<feature type="domain" description="Post-SET" evidence="20">
    <location>
        <begin position="1122"/>
        <end position="1138"/>
    </location>
</feature>
<dbReference type="SUPFAM" id="SSF54928">
    <property type="entry name" value="RNA-binding domain, RBD"/>
    <property type="match status" value="1"/>
</dbReference>
<dbReference type="InterPro" id="IPR000571">
    <property type="entry name" value="Znf_CCCH"/>
</dbReference>
<keyword evidence="9" id="KW-0804">Transcription</keyword>
<comment type="catalytic activity">
    <reaction evidence="13">
        <text>N(6),N(6)-dimethyl-L-lysyl(4)-[histone H3] + S-adenosyl-L-methionine = N(6),N(6),N(6)-trimethyl-L-lysyl(4)-[histone H3] + S-adenosyl-L-homocysteine + H(+)</text>
        <dbReference type="Rhea" id="RHEA:60272"/>
        <dbReference type="Rhea" id="RHEA-COMP:15537"/>
        <dbReference type="Rhea" id="RHEA-COMP:15540"/>
        <dbReference type="ChEBI" id="CHEBI:15378"/>
        <dbReference type="ChEBI" id="CHEBI:57856"/>
        <dbReference type="ChEBI" id="CHEBI:59789"/>
        <dbReference type="ChEBI" id="CHEBI:61961"/>
        <dbReference type="ChEBI" id="CHEBI:61976"/>
    </reaction>
</comment>
<keyword evidence="4" id="KW-0808">Transferase</keyword>
<dbReference type="InterPro" id="IPR046341">
    <property type="entry name" value="SET_dom_sf"/>
</dbReference>
<comment type="subcellular location">
    <subcellularLocation>
        <location evidence="1">Nucleus</location>
    </subcellularLocation>
</comment>
<comment type="catalytic activity">
    <reaction evidence="11">
        <text>L-lysyl(4)-[histone H3] + 3 S-adenosyl-L-methionine = N(6),N(6),N(6)-trimethyl-L-lysyl(4)-[histone H3] + 3 S-adenosyl-L-homocysteine + 3 H(+)</text>
        <dbReference type="Rhea" id="RHEA:60260"/>
        <dbReference type="Rhea" id="RHEA-COMP:15537"/>
        <dbReference type="Rhea" id="RHEA-COMP:15547"/>
        <dbReference type="ChEBI" id="CHEBI:15378"/>
        <dbReference type="ChEBI" id="CHEBI:29969"/>
        <dbReference type="ChEBI" id="CHEBI:57856"/>
        <dbReference type="ChEBI" id="CHEBI:59789"/>
        <dbReference type="ChEBI" id="CHEBI:61961"/>
        <dbReference type="EC" id="2.1.1.354"/>
    </reaction>
</comment>
<dbReference type="Proteomes" id="UP001431209">
    <property type="component" value="Unassembled WGS sequence"/>
</dbReference>
<evidence type="ECO:0000256" key="16">
    <source>
        <dbReference type="SAM" id="MobiDB-lite"/>
    </source>
</evidence>
<evidence type="ECO:0000256" key="14">
    <source>
        <dbReference type="PROSITE-ProRule" id="PRU00176"/>
    </source>
</evidence>
<feature type="compositionally biased region" description="Low complexity" evidence="16">
    <location>
        <begin position="761"/>
        <end position="781"/>
    </location>
</feature>
<dbReference type="PANTHER" id="PTHR45814">
    <property type="entry name" value="HISTONE-LYSINE N-METHYLTRANSFERASE SETD1"/>
    <property type="match status" value="1"/>
</dbReference>
<protein>
    <recommendedName>
        <fullName evidence="2">[histone H3]-lysine(4) N-trimethyltransferase</fullName>
        <ecNumber evidence="2">2.1.1.354</ecNumber>
    </recommendedName>
</protein>
<dbReference type="SUPFAM" id="SSF82199">
    <property type="entry name" value="SET domain"/>
    <property type="match status" value="1"/>
</dbReference>
<keyword evidence="8" id="KW-0805">Transcription regulation</keyword>
<dbReference type="GO" id="GO:0003723">
    <property type="term" value="F:RNA binding"/>
    <property type="evidence" value="ECO:0007669"/>
    <property type="project" value="UniProtKB-UniRule"/>
</dbReference>
<dbReference type="InterPro" id="IPR012677">
    <property type="entry name" value="Nucleotide-bd_a/b_plait_sf"/>
</dbReference>
<dbReference type="PROSITE" id="PS50868">
    <property type="entry name" value="POST_SET"/>
    <property type="match status" value="1"/>
</dbReference>
<dbReference type="InterPro" id="IPR037841">
    <property type="entry name" value="SET_SETD1A/B"/>
</dbReference>
<dbReference type="Gene3D" id="3.30.70.330">
    <property type="match status" value="1"/>
</dbReference>
<sequence length="1138" mass="130480">MPPYPMQHHYPVYPMYPMDDRNGYPPHHMAYPPPHYHHDMYNSRMPYPPHHSMPYPHHYMDRRSRSKSPHYRESRSSRRGSSPSSSSSSSRREHESKHREPVPPPPLFTPRIKEHKEFTVKLRPTKSSTKQTLTFVSKYRGGDYMVVSDPTLIQKPTQSLEHVRQYRIEGHVPGEEAPTIKDPRTSDSIVTPTKELFLPRFCMEDMKDVDSYLDTIDSDRKPAIFVTNLPSTVTEHNLKLPFGTVGAVQKVYLYRHPTTREFLGCARVIFDRNHVARKAAKEMNGEIFVAGGQSVELKVSADENGFLLDAYLRERDVKDAELSSNTLSEEEAQEKASNSASTASTNNTSPSPAPSSSSSSPPLTSGHHHHHHHHNHHHHQMLNSHHYAPSSSSSSSHHRRPTQVVDPVQASKDKLQQVLKKDEKYFDGEPFVIVSQKHDQKSHMRIPKQYIVQYPFMDLSNGNLNGPYPPPQSCNLFKFNACKWGLECRHVHVDPSYWSSTLFFNSNPELPFTSQQYHSRGALAGDSTTIDNQLQQQQQQRVPCVKVSRVPTDVRYTDLKRHFDDFHPKSLFFDRISQCWFLEFDSMQHATNMTRVFENVIFRGRKLQLQATEHFKPLYIPTHHHHHQSSSSANHAATNTTTTLTTNANGTNASRQESTNPSKQDVVDDEDQDDEDESPPPPPCSPRTDAIDRIKRKLIKRLADDVTRRMIMPLISKQIDEASEDRPNAIIANIPLIDDIYHSLGNSSMPKFKLMRPRAETSNNDSINSKNISSSSSSLTTKKIKRRDSEANKSRLKKKYISSSESSSSSESDSFEFSSHEEEEQEQVQQQKATTNKRIKKPIKSQIKKSKQQHKPKALSPRSLNIAAQSERTKFILQFNQQSQQEDQHAVDQFDFYNDTGSVRTQGLTLAQIKEMKIKKKPVTQDVVEAVIHDAIRAQLLQGSNVMDHHNINGHLANTSVEGRRNRANTRREHRMLINCVDATHGDKVKINQLKSRKKRLKFAKSPIHDWGLFALENIDLNDLVIEYVGEIVRQQVADVREKRYERMGIGSSYLFRLDDEYIIDATTRGNLARFINHSCDPNCCAKVIRVDDEKKVVIYALKPIMVGEELTYDYKFPFEDEKIPCHCGSKKCKKWLN</sequence>
<evidence type="ECO:0000256" key="13">
    <source>
        <dbReference type="ARBA" id="ARBA00049129"/>
    </source>
</evidence>
<dbReference type="SMART" id="SM00317">
    <property type="entry name" value="SET"/>
    <property type="match status" value="1"/>
</dbReference>
<dbReference type="Pfam" id="PF00856">
    <property type="entry name" value="SET"/>
    <property type="match status" value="1"/>
</dbReference>
<feature type="compositionally biased region" description="Low complexity" evidence="16">
    <location>
        <begin position="642"/>
        <end position="654"/>
    </location>
</feature>
<dbReference type="PANTHER" id="PTHR45814:SF2">
    <property type="entry name" value="HISTONE-LYSINE N-METHYLTRANSFERASE SETD1"/>
    <property type="match status" value="1"/>
</dbReference>
<feature type="compositionally biased region" description="Low complexity" evidence="16">
    <location>
        <begin position="381"/>
        <end position="395"/>
    </location>
</feature>
<dbReference type="InterPro" id="IPR000504">
    <property type="entry name" value="RRM_dom"/>
</dbReference>
<dbReference type="InterPro" id="IPR044570">
    <property type="entry name" value="Set1-like"/>
</dbReference>
<evidence type="ECO:0000259" key="19">
    <source>
        <dbReference type="PROSITE" id="PS50280"/>
    </source>
</evidence>
<evidence type="ECO:0000256" key="15">
    <source>
        <dbReference type="PROSITE-ProRule" id="PRU00723"/>
    </source>
</evidence>
<dbReference type="GO" id="GO:0048188">
    <property type="term" value="C:Set1C/COMPASS complex"/>
    <property type="evidence" value="ECO:0007669"/>
    <property type="project" value="InterPro"/>
</dbReference>
<dbReference type="GO" id="GO:0008270">
    <property type="term" value="F:zinc ion binding"/>
    <property type="evidence" value="ECO:0007669"/>
    <property type="project" value="UniProtKB-KW"/>
</dbReference>
<evidence type="ECO:0000256" key="2">
    <source>
        <dbReference type="ARBA" id="ARBA00012182"/>
    </source>
</evidence>
<name>A0AAW2ZI86_9EUKA</name>
<dbReference type="EC" id="2.1.1.354" evidence="2"/>
<keyword evidence="7 14" id="KW-0694">RNA-binding</keyword>
<feature type="compositionally biased region" description="Low complexity" evidence="16">
    <location>
        <begin position="79"/>
        <end position="89"/>
    </location>
</feature>
<feature type="compositionally biased region" description="Basic and acidic residues" evidence="16">
    <location>
        <begin position="90"/>
        <end position="101"/>
    </location>
</feature>
<dbReference type="PROSITE" id="PS50102">
    <property type="entry name" value="RRM"/>
    <property type="match status" value="1"/>
</dbReference>
<feature type="compositionally biased region" description="Low complexity" evidence="16">
    <location>
        <begin position="802"/>
        <end position="817"/>
    </location>
</feature>
<evidence type="ECO:0000313" key="22">
    <source>
        <dbReference type="Proteomes" id="UP001431209"/>
    </source>
</evidence>
<keyword evidence="15" id="KW-0862">Zinc</keyword>
<evidence type="ECO:0000256" key="7">
    <source>
        <dbReference type="ARBA" id="ARBA00022884"/>
    </source>
</evidence>
<dbReference type="AlphaFoldDB" id="A0AAW2ZI86"/>
<evidence type="ECO:0000259" key="18">
    <source>
        <dbReference type="PROSITE" id="PS50103"/>
    </source>
</evidence>
<keyword evidence="6" id="KW-0156">Chromatin regulator</keyword>
<dbReference type="SMART" id="SM00360">
    <property type="entry name" value="RRM"/>
    <property type="match status" value="2"/>
</dbReference>
<evidence type="ECO:0000313" key="21">
    <source>
        <dbReference type="EMBL" id="KAL0489521.1"/>
    </source>
</evidence>
<dbReference type="CDD" id="cd00590">
    <property type="entry name" value="RRM_SF"/>
    <property type="match status" value="1"/>
</dbReference>
<dbReference type="PROSITE" id="PS50280">
    <property type="entry name" value="SET"/>
    <property type="match status" value="1"/>
</dbReference>
<organism evidence="21 22">
    <name type="scientific">Acrasis kona</name>
    <dbReference type="NCBI Taxonomy" id="1008807"/>
    <lineage>
        <taxon>Eukaryota</taxon>
        <taxon>Discoba</taxon>
        <taxon>Heterolobosea</taxon>
        <taxon>Tetramitia</taxon>
        <taxon>Eutetramitia</taxon>
        <taxon>Acrasidae</taxon>
        <taxon>Acrasis</taxon>
    </lineage>
</organism>
<keyword evidence="22" id="KW-1185">Reference proteome</keyword>
<feature type="region of interest" description="Disordered" evidence="16">
    <location>
        <begin position="757"/>
        <end position="863"/>
    </location>
</feature>
<evidence type="ECO:0000256" key="6">
    <source>
        <dbReference type="ARBA" id="ARBA00022853"/>
    </source>
</evidence>
<dbReference type="GO" id="GO:0140999">
    <property type="term" value="F:histone H3K4 trimethyltransferase activity"/>
    <property type="evidence" value="ECO:0007669"/>
    <property type="project" value="UniProtKB-EC"/>
</dbReference>
<dbReference type="EMBL" id="JAOPGA020001564">
    <property type="protein sequence ID" value="KAL0489521.1"/>
    <property type="molecule type" value="Genomic_DNA"/>
</dbReference>
<dbReference type="GO" id="GO:0032259">
    <property type="term" value="P:methylation"/>
    <property type="evidence" value="ECO:0007669"/>
    <property type="project" value="UniProtKB-KW"/>
</dbReference>
<dbReference type="InterPro" id="IPR035979">
    <property type="entry name" value="RBD_domain_sf"/>
</dbReference>
<comment type="catalytic activity">
    <reaction evidence="12">
        <text>N(6)-methyl-L-lysyl(4)-[histone H3] + S-adenosyl-L-methionine = N(6),N(6)-dimethyl-L-lysyl(4)-[histone H3] + S-adenosyl-L-homocysteine + H(+)</text>
        <dbReference type="Rhea" id="RHEA:60268"/>
        <dbReference type="Rhea" id="RHEA-COMP:15540"/>
        <dbReference type="Rhea" id="RHEA-COMP:15543"/>
        <dbReference type="ChEBI" id="CHEBI:15378"/>
        <dbReference type="ChEBI" id="CHEBI:57856"/>
        <dbReference type="ChEBI" id="CHEBI:59789"/>
        <dbReference type="ChEBI" id="CHEBI:61929"/>
        <dbReference type="ChEBI" id="CHEBI:61976"/>
    </reaction>
</comment>
<feature type="compositionally biased region" description="Basic residues" evidence="16">
    <location>
        <begin position="835"/>
        <end position="857"/>
    </location>
</feature>
<feature type="domain" description="SET" evidence="19">
    <location>
        <begin position="999"/>
        <end position="1116"/>
    </location>
</feature>
<keyword evidence="5" id="KW-0949">S-adenosyl-L-methionine</keyword>
<dbReference type="SMART" id="SM00508">
    <property type="entry name" value="PostSET"/>
    <property type="match status" value="1"/>
</dbReference>
<dbReference type="Pfam" id="PF00076">
    <property type="entry name" value="RRM_1"/>
    <property type="match status" value="1"/>
</dbReference>
<evidence type="ECO:0000256" key="12">
    <source>
        <dbReference type="ARBA" id="ARBA00047583"/>
    </source>
</evidence>
<keyword evidence="3" id="KW-0489">Methyltransferase</keyword>
<evidence type="ECO:0000259" key="17">
    <source>
        <dbReference type="PROSITE" id="PS50102"/>
    </source>
</evidence>
<dbReference type="CDD" id="cd19169">
    <property type="entry name" value="SET_SETD1"/>
    <property type="match status" value="1"/>
</dbReference>
<evidence type="ECO:0000256" key="10">
    <source>
        <dbReference type="ARBA" id="ARBA00023242"/>
    </source>
</evidence>
<comment type="caution">
    <text evidence="21">The sequence shown here is derived from an EMBL/GenBank/DDBJ whole genome shotgun (WGS) entry which is preliminary data.</text>
</comment>
<evidence type="ECO:0000256" key="8">
    <source>
        <dbReference type="ARBA" id="ARBA00023015"/>
    </source>
</evidence>
<evidence type="ECO:0000256" key="1">
    <source>
        <dbReference type="ARBA" id="ARBA00004123"/>
    </source>
</evidence>
<feature type="domain" description="C3H1-type" evidence="18">
    <location>
        <begin position="468"/>
        <end position="495"/>
    </location>
</feature>
<feature type="compositionally biased region" description="Acidic residues" evidence="16">
    <location>
        <begin position="667"/>
        <end position="678"/>
    </location>
</feature>
<evidence type="ECO:0000256" key="9">
    <source>
        <dbReference type="ARBA" id="ARBA00023163"/>
    </source>
</evidence>
<evidence type="ECO:0000256" key="5">
    <source>
        <dbReference type="ARBA" id="ARBA00022691"/>
    </source>
</evidence>
<proteinExistence type="predicted"/>
<dbReference type="Gene3D" id="2.170.270.10">
    <property type="entry name" value="SET domain"/>
    <property type="match status" value="1"/>
</dbReference>
<keyword evidence="15" id="KW-0479">Metal-binding</keyword>
<feature type="region of interest" description="Disordered" evidence="16">
    <location>
        <begin position="53"/>
        <end position="111"/>
    </location>
</feature>
<feature type="zinc finger region" description="C3H1-type" evidence="15">
    <location>
        <begin position="468"/>
        <end position="495"/>
    </location>
</feature>
<keyword evidence="15" id="KW-0863">Zinc-finger</keyword>